<dbReference type="SUPFAM" id="SSF52833">
    <property type="entry name" value="Thioredoxin-like"/>
    <property type="match status" value="1"/>
</dbReference>
<comment type="caution">
    <text evidence="2">The sequence shown here is derived from an EMBL/GenBank/DDBJ whole genome shotgun (WGS) entry which is preliminary data.</text>
</comment>
<feature type="domain" description="GST N-terminal" evidence="1">
    <location>
        <begin position="1"/>
        <end position="82"/>
    </location>
</feature>
<dbReference type="Gene3D" id="1.20.1050.10">
    <property type="match status" value="1"/>
</dbReference>
<reference evidence="2 3" key="1">
    <citation type="submission" date="2024-01" db="EMBL/GenBank/DDBJ databases">
        <title>New evidence supports the origin of RcGTA from prophage.</title>
        <authorList>
            <person name="Xu Y."/>
            <person name="Liu B."/>
            <person name="Chen F."/>
        </authorList>
    </citation>
    <scope>NUCLEOTIDE SEQUENCE [LARGE SCALE GENOMIC DNA]</scope>
    <source>
        <strain evidence="2 3">CBW1107-2</strain>
    </source>
</reference>
<evidence type="ECO:0000313" key="2">
    <source>
        <dbReference type="EMBL" id="MEX4007324.1"/>
    </source>
</evidence>
<accession>A0ABV3WRM9</accession>
<keyword evidence="3" id="KW-1185">Reference proteome</keyword>
<dbReference type="CDD" id="cd03057">
    <property type="entry name" value="GST_N_Beta"/>
    <property type="match status" value="1"/>
</dbReference>
<dbReference type="Gene3D" id="3.40.30.10">
    <property type="entry name" value="Glutaredoxin"/>
    <property type="match status" value="1"/>
</dbReference>
<dbReference type="EMBL" id="JAZHFV010000002">
    <property type="protein sequence ID" value="MEX4007324.1"/>
    <property type="molecule type" value="Genomic_DNA"/>
</dbReference>
<dbReference type="SUPFAM" id="SSF47616">
    <property type="entry name" value="GST C-terminal domain-like"/>
    <property type="match status" value="1"/>
</dbReference>
<dbReference type="PANTHER" id="PTHR44051:SF8">
    <property type="entry name" value="GLUTATHIONE S-TRANSFERASE GSTA"/>
    <property type="match status" value="1"/>
</dbReference>
<proteinExistence type="predicted"/>
<evidence type="ECO:0000259" key="1">
    <source>
        <dbReference type="PROSITE" id="PS50404"/>
    </source>
</evidence>
<dbReference type="Proteomes" id="UP001559025">
    <property type="component" value="Unassembled WGS sequence"/>
</dbReference>
<protein>
    <submittedName>
        <fullName evidence="2">Glutathione S-transferase N-terminal domain-containing protein</fullName>
    </submittedName>
</protein>
<dbReference type="InterPro" id="IPR036282">
    <property type="entry name" value="Glutathione-S-Trfase_C_sf"/>
</dbReference>
<gene>
    <name evidence="2" type="ORF">V1479_08405</name>
</gene>
<dbReference type="PROSITE" id="PS50404">
    <property type="entry name" value="GST_NTER"/>
    <property type="match status" value="1"/>
</dbReference>
<dbReference type="PANTHER" id="PTHR44051">
    <property type="entry name" value="GLUTATHIONE S-TRANSFERASE-RELATED"/>
    <property type="match status" value="1"/>
</dbReference>
<dbReference type="InterPro" id="IPR036249">
    <property type="entry name" value="Thioredoxin-like_sf"/>
</dbReference>
<organism evidence="2 3">
    <name type="scientific">Neoaquamicrobium sediminum</name>
    <dbReference type="NCBI Taxonomy" id="1849104"/>
    <lineage>
        <taxon>Bacteria</taxon>
        <taxon>Pseudomonadati</taxon>
        <taxon>Pseudomonadota</taxon>
        <taxon>Alphaproteobacteria</taxon>
        <taxon>Hyphomicrobiales</taxon>
        <taxon>Phyllobacteriaceae</taxon>
        <taxon>Neoaquamicrobium</taxon>
    </lineage>
</organism>
<evidence type="ECO:0000313" key="3">
    <source>
        <dbReference type="Proteomes" id="UP001559025"/>
    </source>
</evidence>
<name>A0ABV3WRM9_9HYPH</name>
<dbReference type="InterPro" id="IPR004045">
    <property type="entry name" value="Glutathione_S-Trfase_N"/>
</dbReference>
<dbReference type="Pfam" id="PF13409">
    <property type="entry name" value="GST_N_2"/>
    <property type="match status" value="1"/>
</dbReference>
<sequence>MMDFFYTPGTCSQAAHILLREAGLAFRAHKVDIFSGKVEDGSNYRAINPNGYVPAIAFDDGTLLTENVALLDWIDAQRTDAGSPTPMERYRHLQMLAFLSTEVHKPFVRMFFTESEDEKTYLRQVLAQRFAWIGSVMRGRHILGEHFSASDAFGYVMLRWAAMVELEVPERLQALAGLIEARDSVRTVLAAEEQELLGMAA</sequence>